<proteinExistence type="predicted"/>
<reference evidence="1" key="2">
    <citation type="journal article" date="2015" name="Data Brief">
        <title>Shoot transcriptome of the giant reed, Arundo donax.</title>
        <authorList>
            <person name="Barrero R.A."/>
            <person name="Guerrero F.D."/>
            <person name="Moolhuijzen P."/>
            <person name="Goolsby J.A."/>
            <person name="Tidwell J."/>
            <person name="Bellgard S.E."/>
            <person name="Bellgard M.I."/>
        </authorList>
    </citation>
    <scope>NUCLEOTIDE SEQUENCE</scope>
    <source>
        <tissue evidence="1">Shoot tissue taken approximately 20 cm above the soil surface</tissue>
    </source>
</reference>
<organism evidence="1">
    <name type="scientific">Arundo donax</name>
    <name type="common">Giant reed</name>
    <name type="synonym">Donax arundinaceus</name>
    <dbReference type="NCBI Taxonomy" id="35708"/>
    <lineage>
        <taxon>Eukaryota</taxon>
        <taxon>Viridiplantae</taxon>
        <taxon>Streptophyta</taxon>
        <taxon>Embryophyta</taxon>
        <taxon>Tracheophyta</taxon>
        <taxon>Spermatophyta</taxon>
        <taxon>Magnoliopsida</taxon>
        <taxon>Liliopsida</taxon>
        <taxon>Poales</taxon>
        <taxon>Poaceae</taxon>
        <taxon>PACMAD clade</taxon>
        <taxon>Arundinoideae</taxon>
        <taxon>Arundineae</taxon>
        <taxon>Arundo</taxon>
    </lineage>
</organism>
<name>A0A0A8ZR71_ARUDO</name>
<dbReference type="AlphaFoldDB" id="A0A0A8ZR71"/>
<dbReference type="PROSITE" id="PS51257">
    <property type="entry name" value="PROKAR_LIPOPROTEIN"/>
    <property type="match status" value="1"/>
</dbReference>
<accession>A0A0A8ZR71</accession>
<protein>
    <submittedName>
        <fullName evidence="1">Uncharacterized protein</fullName>
    </submittedName>
</protein>
<reference evidence="1" key="1">
    <citation type="submission" date="2014-09" db="EMBL/GenBank/DDBJ databases">
        <authorList>
            <person name="Magalhaes I.L.F."/>
            <person name="Oliveira U."/>
            <person name="Santos F.R."/>
            <person name="Vidigal T.H.D.A."/>
            <person name="Brescovit A.D."/>
            <person name="Santos A.J."/>
        </authorList>
    </citation>
    <scope>NUCLEOTIDE SEQUENCE</scope>
    <source>
        <tissue evidence="1">Shoot tissue taken approximately 20 cm above the soil surface</tissue>
    </source>
</reference>
<sequence length="51" mass="5997">MNPFSKDTLELLNLATVCNREIDPYSHSIQITVSCRFPRPWARHWILLLLS</sequence>
<evidence type="ECO:0000313" key="1">
    <source>
        <dbReference type="EMBL" id="JAD39255.1"/>
    </source>
</evidence>
<dbReference type="EMBL" id="GBRH01258640">
    <property type="protein sequence ID" value="JAD39255.1"/>
    <property type="molecule type" value="Transcribed_RNA"/>
</dbReference>